<dbReference type="EMBL" id="PFBX01000049">
    <property type="protein sequence ID" value="PIT87185.1"/>
    <property type="molecule type" value="Genomic_DNA"/>
</dbReference>
<organism evidence="2 3">
    <name type="scientific">Candidatus Magasanikbacteria bacterium CG10_big_fil_rev_8_21_14_0_10_40_10</name>
    <dbReference type="NCBI Taxonomy" id="1974648"/>
    <lineage>
        <taxon>Bacteria</taxon>
        <taxon>Candidatus Magasanikiibacteriota</taxon>
    </lineage>
</organism>
<feature type="transmembrane region" description="Helical" evidence="1">
    <location>
        <begin position="258"/>
        <end position="280"/>
    </location>
</feature>
<keyword evidence="1" id="KW-0472">Membrane</keyword>
<sequence>MNFFKSFYKSLYNFKWLAEQKDKLSQAFGYYFLLILVAVVVMFVPAVYEIGKFVNNFENFAKIDIPDFTARFKQDKLIITDLSQPYIKQREQDGFNFTLIVDTVTTSTYDYKDYVKSKDDLVVIVVQDYVSFYDADKQKSETQYFSDMITSTSVSSTGGISTYLSGSDDVFTGKQLRGFVDKYGGIIKYFFFFLMLVIFYLTYAGVTLAFTAFWSLILLVLARIIKKDFTYKQIFTIGLFALTWPVLVRMLVSLTGFNIPYLFTVLFMAIMGILLFMGGFRNKIEKDDIKAE</sequence>
<comment type="caution">
    <text evidence="2">The sequence shown here is derived from an EMBL/GenBank/DDBJ whole genome shotgun (WGS) entry which is preliminary data.</text>
</comment>
<dbReference type="AlphaFoldDB" id="A0A2M6W377"/>
<keyword evidence="1" id="KW-0812">Transmembrane</keyword>
<feature type="transmembrane region" description="Helical" evidence="1">
    <location>
        <begin position="28"/>
        <end position="48"/>
    </location>
</feature>
<dbReference type="Proteomes" id="UP000231183">
    <property type="component" value="Unassembled WGS sequence"/>
</dbReference>
<proteinExistence type="predicted"/>
<gene>
    <name evidence="2" type="ORF">COU31_04475</name>
</gene>
<reference evidence="3" key="1">
    <citation type="submission" date="2017-09" db="EMBL/GenBank/DDBJ databases">
        <title>Depth-based differentiation of microbial function through sediment-hosted aquifers and enrichment of novel symbionts in the deep terrestrial subsurface.</title>
        <authorList>
            <person name="Probst A.J."/>
            <person name="Ladd B."/>
            <person name="Jarett J.K."/>
            <person name="Geller-Mcgrath D.E."/>
            <person name="Sieber C.M.K."/>
            <person name="Emerson J.B."/>
            <person name="Anantharaman K."/>
            <person name="Thomas B.C."/>
            <person name="Malmstrom R."/>
            <person name="Stieglmeier M."/>
            <person name="Klingl A."/>
            <person name="Woyke T."/>
            <person name="Ryan C.M."/>
            <person name="Banfield J.F."/>
        </authorList>
    </citation>
    <scope>NUCLEOTIDE SEQUENCE [LARGE SCALE GENOMIC DNA]</scope>
</reference>
<evidence type="ECO:0000256" key="1">
    <source>
        <dbReference type="SAM" id="Phobius"/>
    </source>
</evidence>
<evidence type="ECO:0000313" key="2">
    <source>
        <dbReference type="EMBL" id="PIT87185.1"/>
    </source>
</evidence>
<feature type="transmembrane region" description="Helical" evidence="1">
    <location>
        <begin position="189"/>
        <end position="222"/>
    </location>
</feature>
<keyword evidence="1" id="KW-1133">Transmembrane helix</keyword>
<protein>
    <recommendedName>
        <fullName evidence="4">DUF1189 domain-containing protein</fullName>
    </recommendedName>
</protein>
<name>A0A2M6W377_9BACT</name>
<dbReference type="InterPro" id="IPR009574">
    <property type="entry name" value="DUF1189"/>
</dbReference>
<evidence type="ECO:0000313" key="3">
    <source>
        <dbReference type="Proteomes" id="UP000231183"/>
    </source>
</evidence>
<evidence type="ECO:0008006" key="4">
    <source>
        <dbReference type="Google" id="ProtNLM"/>
    </source>
</evidence>
<accession>A0A2M6W377</accession>
<dbReference type="Pfam" id="PF06691">
    <property type="entry name" value="DUF1189"/>
    <property type="match status" value="1"/>
</dbReference>
<feature type="transmembrane region" description="Helical" evidence="1">
    <location>
        <begin position="234"/>
        <end position="252"/>
    </location>
</feature>